<dbReference type="AlphaFoldDB" id="A0A4U7JJ14"/>
<keyword evidence="2" id="KW-1185">Reference proteome</keyword>
<dbReference type="InterPro" id="IPR014287">
    <property type="entry name" value="Nase_Fe-Fe_AnfO"/>
</dbReference>
<evidence type="ECO:0000313" key="2">
    <source>
        <dbReference type="Proteomes" id="UP000306409"/>
    </source>
</evidence>
<evidence type="ECO:0000313" key="1">
    <source>
        <dbReference type="EMBL" id="QNU67207.1"/>
    </source>
</evidence>
<protein>
    <submittedName>
        <fullName evidence="1">Fe-only nitrogenase accessory protein AnfO</fullName>
    </submittedName>
</protein>
<gene>
    <name evidence="1" type="ORF">EHE19_001235</name>
</gene>
<dbReference type="RefSeq" id="WP_137697274.1">
    <property type="nucleotide sequence ID" value="NZ_CP061336.1"/>
</dbReference>
<name>A0A4U7JJ14_9FIRM</name>
<dbReference type="EMBL" id="CP061336">
    <property type="protein sequence ID" value="QNU67207.1"/>
    <property type="molecule type" value="Genomic_DNA"/>
</dbReference>
<reference evidence="1 2" key="1">
    <citation type="submission" date="2020-09" db="EMBL/GenBank/DDBJ databases">
        <title>Characterization and genome sequencing of Ruminiclostridium sp. nov. MA18.</title>
        <authorList>
            <person name="Rettenmaier R."/>
            <person name="Kowollik M.-L."/>
            <person name="Liebl W."/>
            <person name="Zverlov V."/>
        </authorList>
    </citation>
    <scope>NUCLEOTIDE SEQUENCE [LARGE SCALE GENOMIC DNA]</scope>
    <source>
        <strain evidence="1 2">MA18</strain>
    </source>
</reference>
<dbReference type="KEGG" id="rher:EHE19_001235"/>
<accession>A0A4U7JJ14</accession>
<sequence length="208" mass="23517">MTNKIAVIVNSESELTNFEEGSSILLFSKLNDDWQVEHIISYSLDPLSSISDTRDCIKIVISQLKNCKIIIAKAMSGIPYIIFDRMGFAIFEATDISNTILDEILSDVEEYSNIKHLATMEPPTSPVETEIPGVYFFNLVELQQKRPEISSKKALKAFIENGKFIRLEIICNHLPPWLESYFSPDRLSYIMEPIDMNSCKVSISKVGG</sequence>
<dbReference type="OrthoDB" id="200286at2"/>
<dbReference type="Proteomes" id="UP000306409">
    <property type="component" value="Chromosome"/>
</dbReference>
<proteinExistence type="predicted"/>
<dbReference type="Pfam" id="PF09582">
    <property type="entry name" value="AnfO_nitrog"/>
    <property type="match status" value="1"/>
</dbReference>
<organism evidence="1 2">
    <name type="scientific">Ruminiclostridium herbifermentans</name>
    <dbReference type="NCBI Taxonomy" id="2488810"/>
    <lineage>
        <taxon>Bacteria</taxon>
        <taxon>Bacillati</taxon>
        <taxon>Bacillota</taxon>
        <taxon>Clostridia</taxon>
        <taxon>Eubacteriales</taxon>
        <taxon>Oscillospiraceae</taxon>
        <taxon>Ruminiclostridium</taxon>
    </lineage>
</organism>